<protein>
    <submittedName>
        <fullName evidence="1">ADOR20</fullName>
    </submittedName>
</protein>
<proteinExistence type="predicted"/>
<reference evidence="1" key="1">
    <citation type="journal article" date="2015" name="J. Gen. Virol.">
        <title>Isolation of an Adoxophyes orana granulovirus (AdorGV) occlusion body morphology mutant: biological activity, genome sequence and relationship to other isolates of AdorGV.</title>
        <authorList>
            <person name="Nakai M."/>
            <person name="Harrison R.L."/>
            <person name="Uchida H."/>
            <person name="Ukuda R."/>
            <person name="Hikihara S."/>
            <person name="Ishii K."/>
            <person name="Kunimi Y."/>
        </authorList>
    </citation>
    <scope>NUCLEOTIDE SEQUENCE</scope>
    <source>
        <strain evidence="1">Miyazaki</strain>
    </source>
</reference>
<evidence type="ECO:0000313" key="1">
    <source>
        <dbReference type="EMBL" id="AJA91660.1"/>
    </source>
</evidence>
<sequence length="62" mass="7194">MTPSSLQPFIYPALSISPHVRHFISHVRIQRSKISLSVTWCTPHRSRRPKDKMLSLRLDIGI</sequence>
<organism evidence="1">
    <name type="scientific">Adoxophyes orana granulovirus</name>
    <name type="common">AoGV</name>
    <dbReference type="NCBI Taxonomy" id="170617"/>
    <lineage>
        <taxon>Viruses</taxon>
        <taxon>Viruses incertae sedis</taxon>
        <taxon>Naldaviricetes</taxon>
        <taxon>Lefavirales</taxon>
        <taxon>Baculoviridae</taxon>
        <taxon>Betabaculovirus</taxon>
        <taxon>Betabaculovirus adoranae</taxon>
    </lineage>
</organism>
<dbReference type="EMBL" id="KM226332">
    <property type="protein sequence ID" value="AJA91660.1"/>
    <property type="molecule type" value="Genomic_DNA"/>
</dbReference>
<organismHost>
    <name type="scientific">Adoxophyes</name>
    <dbReference type="NCBI Taxonomy" id="85584"/>
</organismHost>
<accession>A0A0A7V4U4</accession>
<name>A0A0A7V4U4_GVAO</name>